<gene>
    <name evidence="2" type="ORF">GRQ65_20765</name>
</gene>
<feature type="transmembrane region" description="Helical" evidence="1">
    <location>
        <begin position="178"/>
        <end position="197"/>
    </location>
</feature>
<sequence>MIQAHGLGGGSDLPIPASLAIAGGTAALTLSFVVLLLAWRTPRFATERARTVPAGLAAVVDGAAFALVLRVLGFALFAFVAWASIAGPDILPNPTFGVVYVWLWVGIVPTSLLFGRFYRAVSPARTIHLVIARLSGGDPATGIRELPAWLGWWPAAVTLFAFVWLELVYPNATYLGPLQLWFALYFLVTVVGAAVYGDRWLSRADPFEAWSDLAARLSVWGRDDDGRLVVRSPLRNLARLEPAPGLVATVAVLLGSTAFDSFREAPWWVRFVQEASVPQSWLGTGALLLTVLVVGATFTLATRGTSVDERRVPSHELPARLAHSVVPIVVGYMVAHYLTYFVEVGQLTLIQLSDPLVDGSNLFGTADWQVDYWLSTHPSFLATVKVLAIVVGHVLGVVAAHDMSLRLLPKAHQVTGQLPLLGAMVLYTFGGLYLLFGS</sequence>
<keyword evidence="1" id="KW-1133">Transmembrane helix</keyword>
<comment type="caution">
    <text evidence="2">The sequence shown here is derived from an EMBL/GenBank/DDBJ whole genome shotgun (WGS) entry which is preliminary data.</text>
</comment>
<dbReference type="EMBL" id="WUEK01000016">
    <property type="protein sequence ID" value="MXG91979.1"/>
    <property type="molecule type" value="Genomic_DNA"/>
</dbReference>
<reference evidence="2 3" key="1">
    <citation type="submission" date="2019-12" db="EMBL/GenBank/DDBJ databases">
        <authorList>
            <person name="Kun Z."/>
        </authorList>
    </citation>
    <scope>NUCLEOTIDE SEQUENCE [LARGE SCALE GENOMIC DNA]</scope>
    <source>
        <strain evidence="2 3">YIM 123512</strain>
    </source>
</reference>
<proteinExistence type="predicted"/>
<accession>A0A6L7F3Y5</accession>
<feature type="transmembrane region" description="Helical" evidence="1">
    <location>
        <begin position="279"/>
        <end position="301"/>
    </location>
</feature>
<protein>
    <recommendedName>
        <fullName evidence="4">Fenitrothion hydrolase</fullName>
    </recommendedName>
</protein>
<evidence type="ECO:0008006" key="4">
    <source>
        <dbReference type="Google" id="ProtNLM"/>
    </source>
</evidence>
<evidence type="ECO:0000256" key="1">
    <source>
        <dbReference type="SAM" id="Phobius"/>
    </source>
</evidence>
<feature type="transmembrane region" description="Helical" evidence="1">
    <location>
        <begin position="59"/>
        <end position="85"/>
    </location>
</feature>
<dbReference type="Proteomes" id="UP000473325">
    <property type="component" value="Unassembled WGS sequence"/>
</dbReference>
<feature type="transmembrane region" description="Helical" evidence="1">
    <location>
        <begin position="15"/>
        <end position="39"/>
    </location>
</feature>
<feature type="transmembrane region" description="Helical" evidence="1">
    <location>
        <begin position="97"/>
        <end position="118"/>
    </location>
</feature>
<keyword evidence="1" id="KW-0472">Membrane</keyword>
<evidence type="ECO:0000313" key="3">
    <source>
        <dbReference type="Proteomes" id="UP000473325"/>
    </source>
</evidence>
<feature type="transmembrane region" description="Helical" evidence="1">
    <location>
        <begin position="418"/>
        <end position="436"/>
    </location>
</feature>
<organism evidence="2 3">
    <name type="scientific">Nocardioides flavescens</name>
    <dbReference type="NCBI Taxonomy" id="2691959"/>
    <lineage>
        <taxon>Bacteria</taxon>
        <taxon>Bacillati</taxon>
        <taxon>Actinomycetota</taxon>
        <taxon>Actinomycetes</taxon>
        <taxon>Propionibacteriales</taxon>
        <taxon>Nocardioidaceae</taxon>
        <taxon>Nocardioides</taxon>
    </lineage>
</organism>
<name>A0A6L7F3Y5_9ACTN</name>
<feature type="transmembrane region" description="Helical" evidence="1">
    <location>
        <begin position="380"/>
        <end position="398"/>
    </location>
</feature>
<dbReference type="AlphaFoldDB" id="A0A6L7F3Y5"/>
<evidence type="ECO:0000313" key="2">
    <source>
        <dbReference type="EMBL" id="MXG91979.1"/>
    </source>
</evidence>
<keyword evidence="3" id="KW-1185">Reference proteome</keyword>
<feature type="transmembrane region" description="Helical" evidence="1">
    <location>
        <begin position="150"/>
        <end position="172"/>
    </location>
</feature>
<feature type="transmembrane region" description="Helical" evidence="1">
    <location>
        <begin position="240"/>
        <end position="259"/>
    </location>
</feature>
<keyword evidence="1" id="KW-0812">Transmembrane</keyword>